<dbReference type="RefSeq" id="WP_185624056.1">
    <property type="nucleotide sequence ID" value="NZ_JABGBW010000002.1"/>
</dbReference>
<dbReference type="InterPro" id="IPR023401">
    <property type="entry name" value="ODC_N"/>
</dbReference>
<evidence type="ECO:0000313" key="2">
    <source>
        <dbReference type="Proteomes" id="UP000713904"/>
    </source>
</evidence>
<dbReference type="InterPro" id="IPR003462">
    <property type="entry name" value="ODC_Mu_crystall"/>
</dbReference>
<dbReference type="NCBIfam" id="NF006379">
    <property type="entry name" value="PRK08618.1"/>
    <property type="match status" value="1"/>
</dbReference>
<name>A0ABR6TKW6_9FIRM</name>
<dbReference type="Pfam" id="PF02423">
    <property type="entry name" value="OCD_Mu_crystall"/>
    <property type="match status" value="1"/>
</dbReference>
<gene>
    <name evidence="1" type="ORF">HLB29_05060</name>
</gene>
<dbReference type="EMBL" id="JABGBW010000002">
    <property type="protein sequence ID" value="MBC2576050.1"/>
    <property type="molecule type" value="Genomic_DNA"/>
</dbReference>
<organism evidence="1 2">
    <name type="scientific">Peptostreptococcus canis</name>
    <dbReference type="NCBI Taxonomy" id="1159213"/>
    <lineage>
        <taxon>Bacteria</taxon>
        <taxon>Bacillati</taxon>
        <taxon>Bacillota</taxon>
        <taxon>Clostridia</taxon>
        <taxon>Peptostreptococcales</taxon>
        <taxon>Peptostreptococcaceae</taxon>
        <taxon>Peptostreptococcus</taxon>
    </lineage>
</organism>
<dbReference type="PIRSF" id="PIRSF001439">
    <property type="entry name" value="CryM"/>
    <property type="match status" value="1"/>
</dbReference>
<comment type="caution">
    <text evidence="1">The sequence shown here is derived from an EMBL/GenBank/DDBJ whole genome shotgun (WGS) entry which is preliminary data.</text>
</comment>
<dbReference type="SUPFAM" id="SSF51735">
    <property type="entry name" value="NAD(P)-binding Rossmann-fold domains"/>
    <property type="match status" value="1"/>
</dbReference>
<accession>A0ABR6TKW6</accession>
<protein>
    <submittedName>
        <fullName evidence="1">Ornithine cyclodeaminase family protein</fullName>
    </submittedName>
</protein>
<dbReference type="Gene3D" id="3.40.50.720">
    <property type="entry name" value="NAD(P)-binding Rossmann-like Domain"/>
    <property type="match status" value="1"/>
</dbReference>
<evidence type="ECO:0000313" key="1">
    <source>
        <dbReference type="EMBL" id="MBC2576050.1"/>
    </source>
</evidence>
<proteinExistence type="predicted"/>
<keyword evidence="2" id="KW-1185">Reference proteome</keyword>
<sequence>MLLLNRDEIKWVFTMKDAIEADKLAYSIFSKRKSISPLRTNIESQNEQGNILFMPGYIDEIGVAGLKIVSVFPNNPQKGLPSTPGTVLLVDDKTGMVNCILDGTYVTELRTGAATGAAVSLLAKKGSKTGSLIGTGGQAESQFDAIIAGCETIKEIRVFSRNKEKRDAFVKKMTEKYSDKIKIISSFSSDEAIDDADIIVLATTSNTAVINGDKVKKGALISGIGSYMPNMHEIDEKTLLKSDKIFFDSKEAVLSEAGCIMTPLSKGIISEKNFTGDIGQVINGEIKGRESDDEIIVFKSVGISTQDIVTGKAIYEKALEKSVGFKW</sequence>
<dbReference type="PANTHER" id="PTHR13812:SF19">
    <property type="entry name" value="KETIMINE REDUCTASE MU-CRYSTALLIN"/>
    <property type="match status" value="1"/>
</dbReference>
<dbReference type="PANTHER" id="PTHR13812">
    <property type="entry name" value="KETIMINE REDUCTASE MU-CRYSTALLIN"/>
    <property type="match status" value="1"/>
</dbReference>
<dbReference type="Proteomes" id="UP000713904">
    <property type="component" value="Unassembled WGS sequence"/>
</dbReference>
<dbReference type="InterPro" id="IPR036291">
    <property type="entry name" value="NAD(P)-bd_dom_sf"/>
</dbReference>
<dbReference type="Gene3D" id="3.30.1780.10">
    <property type="entry name" value="ornithine cyclodeaminase, domain 1"/>
    <property type="match status" value="1"/>
</dbReference>
<reference evidence="1 2" key="1">
    <citation type="submission" date="2020-05" db="EMBL/GenBank/DDBJ databases">
        <title>Draft genome of xy-202 and genomic insight in genome of the genus Peptostreptococcus.</title>
        <authorList>
            <person name="Zhang Z."/>
        </authorList>
    </citation>
    <scope>NUCLEOTIDE SEQUENCE [LARGE SCALE GENOMIC DNA]</scope>
    <source>
        <strain evidence="1 2">DSM 27025</strain>
    </source>
</reference>